<keyword evidence="9" id="KW-0675">Receptor</keyword>
<sequence length="659" mass="73377">MEMEMEDFSMWKEKERCVLVGLQMDANGRELLDWAISKVAEKGDRVVAVHVCRESDLKTTTTLSLIRVLDEYLAAYDDFCNLKQVALVGRVSRGNSIRKVLVKEAKLCDAMKVVVGINKHCSLGGSALVAKYCAKKLSPITAVIAMQNGRVIFERVAAKPSPGAEPKPISQSTSHPSLSMNQELKSPCCKKKTEIRTPRLLNAGFADDRKEETKDSGSITNSDASSISGLAQKLAEPRLGWPLLGKGGTKYVEVSNTRKMSVIQWVMNLPNRSLSFKLQKDLTEELKSIISDNNPNFRWFTYEELCSLTNQFCADNVIGKGGSSEVYRGCLPNGKHVAIKLSKLSEEASRDFLLEVKIITKLDHKLIVPLIGICIEYNTLISVYNYFPTGNLEENLHGKNVNSPIPWHMRFKVAIGVAEALKYLHSGCSNPVIHRDVKSSNILLTDEFEPQISDFGLAIWAPTTSTYLTHDDVVGTFGYLAPEYFMHGKVSNKIDVFAFGVVLLELLTGRKPISDENPKGQESLVMWATPILERGEFMDLLDPNLNDNYDEEQMRKVALAASLCIARTAHLRPQMVEILSLLQGEEDIDTWMSCHVDASLNGLDCQEDEACPSSSIRSHIGLALQDVEDDASLSSFDQSNFGSLEEYLRERWSRSSSFD</sequence>
<evidence type="ECO:0000313" key="9">
    <source>
        <dbReference type="EMBL" id="WOL07293.1"/>
    </source>
</evidence>
<evidence type="ECO:0000256" key="5">
    <source>
        <dbReference type="ARBA" id="ARBA00022840"/>
    </source>
</evidence>
<dbReference type="InterPro" id="IPR001245">
    <property type="entry name" value="Ser-Thr/Tyr_kinase_cat_dom"/>
</dbReference>
<organism evidence="9 10">
    <name type="scientific">Canna indica</name>
    <name type="common">Indian-shot</name>
    <dbReference type="NCBI Taxonomy" id="4628"/>
    <lineage>
        <taxon>Eukaryota</taxon>
        <taxon>Viridiplantae</taxon>
        <taxon>Streptophyta</taxon>
        <taxon>Embryophyta</taxon>
        <taxon>Tracheophyta</taxon>
        <taxon>Spermatophyta</taxon>
        <taxon>Magnoliopsida</taxon>
        <taxon>Liliopsida</taxon>
        <taxon>Zingiberales</taxon>
        <taxon>Cannaceae</taxon>
        <taxon>Canna</taxon>
    </lineage>
</organism>
<reference evidence="9 10" key="1">
    <citation type="submission" date="2023-10" db="EMBL/GenBank/DDBJ databases">
        <title>Chromosome-scale genome assembly provides insights into flower coloration mechanisms of Canna indica.</title>
        <authorList>
            <person name="Li C."/>
        </authorList>
    </citation>
    <scope>NUCLEOTIDE SEQUENCE [LARGE SCALE GENOMIC DNA]</scope>
    <source>
        <tissue evidence="9">Flower</tissue>
    </source>
</reference>
<evidence type="ECO:0000256" key="6">
    <source>
        <dbReference type="PROSITE-ProRule" id="PRU10141"/>
    </source>
</evidence>
<feature type="region of interest" description="Disordered" evidence="7">
    <location>
        <begin position="203"/>
        <end position="224"/>
    </location>
</feature>
<keyword evidence="1" id="KW-0723">Serine/threonine-protein kinase</keyword>
<dbReference type="PROSITE" id="PS00108">
    <property type="entry name" value="PROTEIN_KINASE_ST"/>
    <property type="match status" value="1"/>
</dbReference>
<dbReference type="GO" id="GO:0004672">
    <property type="term" value="F:protein kinase activity"/>
    <property type="evidence" value="ECO:0007669"/>
    <property type="project" value="InterPro"/>
</dbReference>
<dbReference type="InterPro" id="IPR046958">
    <property type="entry name" value="RBK1/2/STUNTED"/>
</dbReference>
<evidence type="ECO:0000256" key="7">
    <source>
        <dbReference type="SAM" id="MobiDB-lite"/>
    </source>
</evidence>
<keyword evidence="4 9" id="KW-0418">Kinase</keyword>
<evidence type="ECO:0000256" key="2">
    <source>
        <dbReference type="ARBA" id="ARBA00022679"/>
    </source>
</evidence>
<dbReference type="PANTHER" id="PTHR47987">
    <property type="entry name" value="OS08G0249100 PROTEIN"/>
    <property type="match status" value="1"/>
</dbReference>
<dbReference type="Gene3D" id="3.30.200.20">
    <property type="entry name" value="Phosphorylase Kinase, domain 1"/>
    <property type="match status" value="1"/>
</dbReference>
<evidence type="ECO:0000259" key="8">
    <source>
        <dbReference type="PROSITE" id="PS50011"/>
    </source>
</evidence>
<dbReference type="GO" id="GO:0005524">
    <property type="term" value="F:ATP binding"/>
    <property type="evidence" value="ECO:0007669"/>
    <property type="project" value="UniProtKB-UniRule"/>
</dbReference>
<keyword evidence="3 6" id="KW-0547">Nucleotide-binding</keyword>
<dbReference type="SUPFAM" id="SSF52402">
    <property type="entry name" value="Adenine nucleotide alpha hydrolases-like"/>
    <property type="match status" value="1"/>
</dbReference>
<dbReference type="FunFam" id="3.30.200.20:FF:000268">
    <property type="entry name" value="probable receptor-like serine/threonine-protein kinase At5g57670"/>
    <property type="match status" value="1"/>
</dbReference>
<keyword evidence="10" id="KW-1185">Reference proteome</keyword>
<dbReference type="SUPFAM" id="SSF56112">
    <property type="entry name" value="Protein kinase-like (PK-like)"/>
    <property type="match status" value="1"/>
</dbReference>
<dbReference type="AlphaFoldDB" id="A0AAQ3KEM2"/>
<evidence type="ECO:0000256" key="3">
    <source>
        <dbReference type="ARBA" id="ARBA00022741"/>
    </source>
</evidence>
<dbReference type="FunFam" id="1.10.510.10:FF:000284">
    <property type="entry name" value="Putative receptor-like serine/threonine-protein kinase"/>
    <property type="match status" value="1"/>
</dbReference>
<dbReference type="Gene3D" id="3.40.50.620">
    <property type="entry name" value="HUPs"/>
    <property type="match status" value="1"/>
</dbReference>
<name>A0AAQ3KEM2_9LILI</name>
<keyword evidence="2" id="KW-0808">Transferase</keyword>
<feature type="compositionally biased region" description="Basic and acidic residues" evidence="7">
    <location>
        <begin position="206"/>
        <end position="215"/>
    </location>
</feature>
<evidence type="ECO:0000256" key="1">
    <source>
        <dbReference type="ARBA" id="ARBA00022527"/>
    </source>
</evidence>
<evidence type="ECO:0000313" key="10">
    <source>
        <dbReference type="Proteomes" id="UP001327560"/>
    </source>
</evidence>
<evidence type="ECO:0000256" key="4">
    <source>
        <dbReference type="ARBA" id="ARBA00022777"/>
    </source>
</evidence>
<dbReference type="EMBL" id="CP136894">
    <property type="protein sequence ID" value="WOL07293.1"/>
    <property type="molecule type" value="Genomic_DNA"/>
</dbReference>
<dbReference type="InterPro" id="IPR008271">
    <property type="entry name" value="Ser/Thr_kinase_AS"/>
</dbReference>
<dbReference type="Pfam" id="PF07714">
    <property type="entry name" value="PK_Tyr_Ser-Thr"/>
    <property type="match status" value="1"/>
</dbReference>
<dbReference type="PROSITE" id="PS50011">
    <property type="entry name" value="PROTEIN_KINASE_DOM"/>
    <property type="match status" value="1"/>
</dbReference>
<keyword evidence="5 6" id="KW-0067">ATP-binding</keyword>
<accession>A0AAQ3KEM2</accession>
<dbReference type="Gene3D" id="1.10.510.10">
    <property type="entry name" value="Transferase(Phosphotransferase) domain 1"/>
    <property type="match status" value="1"/>
</dbReference>
<proteinExistence type="predicted"/>
<protein>
    <submittedName>
        <fullName evidence="9">Receptor-like serine/threonine-protein kinase</fullName>
    </submittedName>
</protein>
<dbReference type="InterPro" id="IPR000719">
    <property type="entry name" value="Prot_kinase_dom"/>
</dbReference>
<feature type="region of interest" description="Disordered" evidence="7">
    <location>
        <begin position="159"/>
        <end position="186"/>
    </location>
</feature>
<dbReference type="InterPro" id="IPR017441">
    <property type="entry name" value="Protein_kinase_ATP_BS"/>
</dbReference>
<feature type="binding site" evidence="6">
    <location>
        <position position="340"/>
    </location>
    <ligand>
        <name>ATP</name>
        <dbReference type="ChEBI" id="CHEBI:30616"/>
    </ligand>
</feature>
<feature type="compositionally biased region" description="Polar residues" evidence="7">
    <location>
        <begin position="169"/>
        <end position="184"/>
    </location>
</feature>
<dbReference type="InterPro" id="IPR011009">
    <property type="entry name" value="Kinase-like_dom_sf"/>
</dbReference>
<feature type="domain" description="Protein kinase" evidence="8">
    <location>
        <begin position="312"/>
        <end position="592"/>
    </location>
</feature>
<dbReference type="InterPro" id="IPR014729">
    <property type="entry name" value="Rossmann-like_a/b/a_fold"/>
</dbReference>
<dbReference type="Proteomes" id="UP001327560">
    <property type="component" value="Chromosome 5"/>
</dbReference>
<gene>
    <name evidence="9" type="ORF">Cni_G16033</name>
</gene>
<dbReference type="PROSITE" id="PS00107">
    <property type="entry name" value="PROTEIN_KINASE_ATP"/>
    <property type="match status" value="1"/>
</dbReference>
<dbReference type="PANTHER" id="PTHR47987:SF11">
    <property type="entry name" value="RECEPTOR-LIKE CYTOSOLIC SERINE_THREONINE-PROTEIN KINASE RBK1 ISOFORM X1"/>
    <property type="match status" value="1"/>
</dbReference>
<dbReference type="SMART" id="SM00220">
    <property type="entry name" value="S_TKc"/>
    <property type="match status" value="1"/>
</dbReference>